<organism evidence="2 3">
    <name type="scientific">Rhizophlyctis rosea</name>
    <dbReference type="NCBI Taxonomy" id="64517"/>
    <lineage>
        <taxon>Eukaryota</taxon>
        <taxon>Fungi</taxon>
        <taxon>Fungi incertae sedis</taxon>
        <taxon>Chytridiomycota</taxon>
        <taxon>Chytridiomycota incertae sedis</taxon>
        <taxon>Chytridiomycetes</taxon>
        <taxon>Rhizophlyctidales</taxon>
        <taxon>Rhizophlyctidaceae</taxon>
        <taxon>Rhizophlyctis</taxon>
    </lineage>
</organism>
<dbReference type="PROSITE" id="PS50105">
    <property type="entry name" value="SAM_DOMAIN"/>
    <property type="match status" value="1"/>
</dbReference>
<dbReference type="Gene3D" id="1.10.150.50">
    <property type="entry name" value="Transcription Factor, Ets-1"/>
    <property type="match status" value="1"/>
</dbReference>
<dbReference type="Pfam" id="PF07647">
    <property type="entry name" value="SAM_2"/>
    <property type="match status" value="1"/>
</dbReference>
<accession>A0AAD5WZ24</accession>
<dbReference type="Proteomes" id="UP001212841">
    <property type="component" value="Unassembled WGS sequence"/>
</dbReference>
<protein>
    <recommendedName>
        <fullName evidence="1">SAM domain-containing protein</fullName>
    </recommendedName>
</protein>
<evidence type="ECO:0000313" key="2">
    <source>
        <dbReference type="EMBL" id="KAJ3034729.1"/>
    </source>
</evidence>
<feature type="domain" description="SAM" evidence="1">
    <location>
        <begin position="8"/>
        <end position="81"/>
    </location>
</feature>
<dbReference type="EMBL" id="JADGJD010002126">
    <property type="protein sequence ID" value="KAJ3034729.1"/>
    <property type="molecule type" value="Genomic_DNA"/>
</dbReference>
<comment type="caution">
    <text evidence="2">The sequence shown here is derived from an EMBL/GenBank/DDBJ whole genome shotgun (WGS) entry which is preliminary data.</text>
</comment>
<dbReference type="SUPFAM" id="SSF47769">
    <property type="entry name" value="SAM/Pointed domain"/>
    <property type="match status" value="1"/>
</dbReference>
<sequence>MDKDVPSWSVDDVASWVKSLAGTDAHQIPVFEKAANGFVEQDIDGSVLPEITEENLLKDCKITTFGPRKRILRALKALFPTDHSDPSLSLPSSLATTTPSIASTPSATCHIANSPVVPTFVNPYTSPFSAMPAVDRSPECDSDTSDWRKHTEAGALYRRV</sequence>
<gene>
    <name evidence="2" type="ORF">HK097_004412</name>
</gene>
<evidence type="ECO:0000313" key="3">
    <source>
        <dbReference type="Proteomes" id="UP001212841"/>
    </source>
</evidence>
<reference evidence="2" key="1">
    <citation type="submission" date="2020-05" db="EMBL/GenBank/DDBJ databases">
        <title>Phylogenomic resolution of chytrid fungi.</title>
        <authorList>
            <person name="Stajich J.E."/>
            <person name="Amses K."/>
            <person name="Simmons R."/>
            <person name="Seto K."/>
            <person name="Myers J."/>
            <person name="Bonds A."/>
            <person name="Quandt C.A."/>
            <person name="Barry K."/>
            <person name="Liu P."/>
            <person name="Grigoriev I."/>
            <person name="Longcore J.E."/>
            <person name="James T.Y."/>
        </authorList>
    </citation>
    <scope>NUCLEOTIDE SEQUENCE</scope>
    <source>
        <strain evidence="2">JEL0318</strain>
    </source>
</reference>
<keyword evidence="3" id="KW-1185">Reference proteome</keyword>
<dbReference type="SMART" id="SM00454">
    <property type="entry name" value="SAM"/>
    <property type="match status" value="1"/>
</dbReference>
<evidence type="ECO:0000259" key="1">
    <source>
        <dbReference type="PROSITE" id="PS50105"/>
    </source>
</evidence>
<proteinExistence type="predicted"/>
<dbReference type="AlphaFoldDB" id="A0AAD5WZ24"/>
<dbReference type="InterPro" id="IPR001660">
    <property type="entry name" value="SAM"/>
</dbReference>
<dbReference type="InterPro" id="IPR013761">
    <property type="entry name" value="SAM/pointed_sf"/>
</dbReference>
<name>A0AAD5WZ24_9FUNG</name>